<feature type="compositionally biased region" description="Basic residues" evidence="2">
    <location>
        <begin position="1"/>
        <end position="35"/>
    </location>
</feature>
<feature type="compositionally biased region" description="Basic and acidic residues" evidence="2">
    <location>
        <begin position="36"/>
        <end position="50"/>
    </location>
</feature>
<accession>A0A0P7UIZ7</accession>
<dbReference type="InterPro" id="IPR029199">
    <property type="entry name" value="THRAP3_BCLAF1"/>
</dbReference>
<feature type="compositionally biased region" description="Low complexity" evidence="2">
    <location>
        <begin position="633"/>
        <end position="643"/>
    </location>
</feature>
<feature type="region of interest" description="Disordered" evidence="2">
    <location>
        <begin position="1"/>
        <end position="169"/>
    </location>
</feature>
<dbReference type="GO" id="GO:0003712">
    <property type="term" value="F:transcription coregulator activity"/>
    <property type="evidence" value="ECO:0007669"/>
    <property type="project" value="TreeGrafter"/>
</dbReference>
<protein>
    <submittedName>
        <fullName evidence="3">Bcl-2-associated transcription factor 1-like</fullName>
    </submittedName>
</protein>
<name>A0A0P7UIZ7_SCLFO</name>
<feature type="compositionally biased region" description="Basic residues" evidence="2">
    <location>
        <begin position="88"/>
        <end position="118"/>
    </location>
</feature>
<feature type="compositionally biased region" description="Basic and acidic residues" evidence="2">
    <location>
        <begin position="142"/>
        <end position="152"/>
    </location>
</feature>
<dbReference type="GO" id="GO:0045944">
    <property type="term" value="P:positive regulation of transcription by RNA polymerase II"/>
    <property type="evidence" value="ECO:0007669"/>
    <property type="project" value="TreeGrafter"/>
</dbReference>
<dbReference type="GO" id="GO:0016592">
    <property type="term" value="C:mediator complex"/>
    <property type="evidence" value="ECO:0007669"/>
    <property type="project" value="TreeGrafter"/>
</dbReference>
<dbReference type="Proteomes" id="UP000034805">
    <property type="component" value="Unassembled WGS sequence"/>
</dbReference>
<feature type="compositionally biased region" description="Basic and acidic residues" evidence="2">
    <location>
        <begin position="786"/>
        <end position="799"/>
    </location>
</feature>
<evidence type="ECO:0000256" key="2">
    <source>
        <dbReference type="SAM" id="MobiDB-lite"/>
    </source>
</evidence>
<evidence type="ECO:0000256" key="1">
    <source>
        <dbReference type="ARBA" id="ARBA00006481"/>
    </source>
</evidence>
<dbReference type="PANTHER" id="PTHR15268">
    <property type="entry name" value="THRAP3/BCLAF1"/>
    <property type="match status" value="1"/>
</dbReference>
<dbReference type="PANTHER" id="PTHR15268:SF4">
    <property type="entry name" value="BCL-2-ASSOCIATED TRANSCRIPTION FACTOR 1"/>
    <property type="match status" value="1"/>
</dbReference>
<reference evidence="3 4" key="1">
    <citation type="submission" date="2015-08" db="EMBL/GenBank/DDBJ databases">
        <title>The genome of the Asian arowana (Scleropages formosus).</title>
        <authorList>
            <person name="Tan M.H."/>
            <person name="Gan H.M."/>
            <person name="Croft L.J."/>
            <person name="Austin C.M."/>
        </authorList>
    </citation>
    <scope>NUCLEOTIDE SEQUENCE [LARGE SCALE GENOMIC DNA]</scope>
    <source>
        <strain evidence="3">Aro1</strain>
    </source>
</reference>
<feature type="region of interest" description="Disordered" evidence="2">
    <location>
        <begin position="358"/>
        <end position="382"/>
    </location>
</feature>
<feature type="compositionally biased region" description="Basic and acidic residues" evidence="2">
    <location>
        <begin position="370"/>
        <end position="381"/>
    </location>
</feature>
<feature type="region of interest" description="Disordered" evidence="2">
    <location>
        <begin position="306"/>
        <end position="328"/>
    </location>
</feature>
<comment type="similarity">
    <text evidence="1">Belongs to the BCLAF1/THRAP3 family.</text>
</comment>
<gene>
    <name evidence="3" type="ORF">Z043_122983</name>
</gene>
<dbReference type="STRING" id="113540.ENSSFOP00015027821"/>
<feature type="region of interest" description="Disordered" evidence="2">
    <location>
        <begin position="194"/>
        <end position="254"/>
    </location>
</feature>
<feature type="compositionally biased region" description="Basic and acidic residues" evidence="2">
    <location>
        <begin position="575"/>
        <end position="632"/>
    </location>
</feature>
<feature type="compositionally biased region" description="Acidic residues" evidence="2">
    <location>
        <begin position="774"/>
        <end position="785"/>
    </location>
</feature>
<feature type="region of interest" description="Disordered" evidence="2">
    <location>
        <begin position="556"/>
        <end position="717"/>
    </location>
</feature>
<evidence type="ECO:0000313" key="3">
    <source>
        <dbReference type="EMBL" id="KPP59128.1"/>
    </source>
</evidence>
<feature type="region of interest" description="Disordered" evidence="2">
    <location>
        <begin position="748"/>
        <end position="799"/>
    </location>
</feature>
<dbReference type="GO" id="GO:0003677">
    <property type="term" value="F:DNA binding"/>
    <property type="evidence" value="ECO:0007669"/>
    <property type="project" value="TreeGrafter"/>
</dbReference>
<feature type="region of interest" description="Disordered" evidence="2">
    <location>
        <begin position="270"/>
        <end position="292"/>
    </location>
</feature>
<feature type="compositionally biased region" description="Basic and acidic residues" evidence="2">
    <location>
        <begin position="644"/>
        <end position="661"/>
    </location>
</feature>
<proteinExistence type="inferred from homology"/>
<feature type="compositionally biased region" description="Low complexity" evidence="2">
    <location>
        <begin position="208"/>
        <end position="218"/>
    </location>
</feature>
<comment type="caution">
    <text evidence="3">The sequence shown here is derived from an EMBL/GenBank/DDBJ whole genome shotgun (WGS) entry which is preliminary data.</text>
</comment>
<dbReference type="EMBL" id="JARO02012642">
    <property type="protein sequence ID" value="KPP59128.1"/>
    <property type="molecule type" value="Genomic_DNA"/>
</dbReference>
<evidence type="ECO:0000313" key="4">
    <source>
        <dbReference type="Proteomes" id="UP000034805"/>
    </source>
</evidence>
<feature type="compositionally biased region" description="Basic and acidic residues" evidence="2">
    <location>
        <begin position="557"/>
        <end position="568"/>
    </location>
</feature>
<feature type="compositionally biased region" description="Low complexity" evidence="2">
    <location>
        <begin position="56"/>
        <end position="72"/>
    </location>
</feature>
<feature type="compositionally biased region" description="Low complexity" evidence="2">
    <location>
        <begin position="119"/>
        <end position="134"/>
    </location>
</feature>
<dbReference type="AlphaFoldDB" id="A0A0P7UIZ7"/>
<dbReference type="Pfam" id="PF15440">
    <property type="entry name" value="THRAP3_BCLAF1"/>
    <property type="match status" value="2"/>
</dbReference>
<organism evidence="3 4">
    <name type="scientific">Scleropages formosus</name>
    <name type="common">Asian bonytongue</name>
    <name type="synonym">Osteoglossum formosum</name>
    <dbReference type="NCBI Taxonomy" id="113540"/>
    <lineage>
        <taxon>Eukaryota</taxon>
        <taxon>Metazoa</taxon>
        <taxon>Chordata</taxon>
        <taxon>Craniata</taxon>
        <taxon>Vertebrata</taxon>
        <taxon>Euteleostomi</taxon>
        <taxon>Actinopterygii</taxon>
        <taxon>Neopterygii</taxon>
        <taxon>Teleostei</taxon>
        <taxon>Osteoglossocephala</taxon>
        <taxon>Osteoglossomorpha</taxon>
        <taxon>Osteoglossiformes</taxon>
        <taxon>Osteoglossidae</taxon>
        <taxon>Scleropages</taxon>
    </lineage>
</organism>
<sequence length="799" mass="90842">MVRSKSHSRSSKSRSRSRSSSRSRSRSRSRKKRYSRDRNYPREYRRDFRPNRGMRRPYGFRNRGRGFFQGAGRFHHRGGFRPNWQNRRYSRSPRRGRSRSRTPKHRSTSQRSRSKSARSGRSSASRHSSSTSSSPAPPRRHGNQEKTSRRTECSMQEGRPPVPEGVTIQGGLAVGTSSQVESKAPALLSDSWMGISTYEDNSPPHSPPKQGSSHSSSQTHLAAPQGSTSQGPPGLSSAPTGRVLFPQSDEQDLPKAGKYFKRGLEETSERTILQDKGDGWGSIPPKDRLQERVQWGDLDLDLGAKRKGDKVPFLGDSPEPEEDESQAYRQPHQFKVGSQAESSKGPLVESLWVQDHAEEPARGKGHGPKGIKEPERAHKFQDSNLLLSTTRYSEQAEGAQQYAAKREAVSLLNWHPLEGRAENAPRAGPSHGGWPQVKMTMASLEREDAGPGLSVAVDRSLASALATSSRKEQAFRSVFHHIMQPQAPQSSAEAFVHHIVFLVHYVRERHFEPPALSLHERFTIYQTAGVEHEAAHRSPEIHRRIDISPTAFKKSRIYKEDPKDEKKSRCGSADVRYDIDRSHERHDREETRVTRDASPPRKGDKLGKEFKDHKDYKPFKDDSKHKSKDRGNSRCSSRASSRSSESREDGRDRRRAREEPGKAPAEQKVCTGPQTAMRPRGTLQFRIRGGRGRARGAVPPTAPFQKRPKEEEWDPEYTPKSRKYFLHDDRDDGTDYWAKRGRGRGVFQRGRGRFPFRKSMSSPKWTHDKYQCEGNEELEEEDHAECEERKDTHKEEKVE</sequence>